<evidence type="ECO:0000259" key="3">
    <source>
        <dbReference type="Pfam" id="PF07589"/>
    </source>
</evidence>
<dbReference type="InterPro" id="IPR013424">
    <property type="entry name" value="Ice-binding_C"/>
</dbReference>
<evidence type="ECO:0000256" key="2">
    <source>
        <dbReference type="SAM" id="SignalP"/>
    </source>
</evidence>
<reference evidence="4" key="1">
    <citation type="journal article" date="2014" name="Int. J. Syst. Evol. Microbiol.">
        <title>Complete genome sequence of Corynebacterium casei LMG S-19264T (=DSM 44701T), isolated from a smear-ripened cheese.</title>
        <authorList>
            <consortium name="US DOE Joint Genome Institute (JGI-PGF)"/>
            <person name="Walter F."/>
            <person name="Albersmeier A."/>
            <person name="Kalinowski J."/>
            <person name="Ruckert C."/>
        </authorList>
    </citation>
    <scope>NUCLEOTIDE SEQUENCE</scope>
    <source>
        <strain evidence="4">KCTC 32255</strain>
    </source>
</reference>
<comment type="caution">
    <text evidence="4">The sequence shown here is derived from an EMBL/GenBank/DDBJ whole genome shotgun (WGS) entry which is preliminary data.</text>
</comment>
<dbReference type="AlphaFoldDB" id="A0A918UES6"/>
<proteinExistence type="predicted"/>
<gene>
    <name evidence="4" type="ORF">GCM10011614_10920</name>
</gene>
<feature type="chain" id="PRO_5036811310" description="Ice-binding protein C-terminal domain-containing protein" evidence="2">
    <location>
        <begin position="26"/>
        <end position="119"/>
    </location>
</feature>
<keyword evidence="5" id="KW-1185">Reference proteome</keyword>
<dbReference type="RefSeq" id="WP_189620102.1">
    <property type="nucleotide sequence ID" value="NZ_BMZA01000002.1"/>
</dbReference>
<organism evidence="4 5">
    <name type="scientific">Novosphingobium colocasiae</name>
    <dbReference type="NCBI Taxonomy" id="1256513"/>
    <lineage>
        <taxon>Bacteria</taxon>
        <taxon>Pseudomonadati</taxon>
        <taxon>Pseudomonadota</taxon>
        <taxon>Alphaproteobacteria</taxon>
        <taxon>Sphingomonadales</taxon>
        <taxon>Sphingomonadaceae</taxon>
        <taxon>Novosphingobium</taxon>
    </lineage>
</organism>
<evidence type="ECO:0000256" key="1">
    <source>
        <dbReference type="SAM" id="MobiDB-lite"/>
    </source>
</evidence>
<feature type="signal peptide" evidence="2">
    <location>
        <begin position="1"/>
        <end position="25"/>
    </location>
</feature>
<accession>A0A918UES6</accession>
<protein>
    <recommendedName>
        <fullName evidence="3">Ice-binding protein C-terminal domain-containing protein</fullName>
    </recommendedName>
</protein>
<dbReference type="Proteomes" id="UP000648075">
    <property type="component" value="Unassembled WGS sequence"/>
</dbReference>
<evidence type="ECO:0000313" key="5">
    <source>
        <dbReference type="Proteomes" id="UP000648075"/>
    </source>
</evidence>
<feature type="domain" description="Ice-binding protein C-terminal" evidence="3">
    <location>
        <begin position="92"/>
        <end position="115"/>
    </location>
</feature>
<reference evidence="4" key="2">
    <citation type="submission" date="2020-09" db="EMBL/GenBank/DDBJ databases">
        <authorList>
            <person name="Sun Q."/>
            <person name="Kim S."/>
        </authorList>
    </citation>
    <scope>NUCLEOTIDE SEQUENCE</scope>
    <source>
        <strain evidence="4">KCTC 32255</strain>
    </source>
</reference>
<dbReference type="NCBIfam" id="TIGR02595">
    <property type="entry name" value="PEP_CTERM"/>
    <property type="match status" value="1"/>
</dbReference>
<name>A0A918UES6_9SPHN</name>
<feature type="region of interest" description="Disordered" evidence="1">
    <location>
        <begin position="49"/>
        <end position="97"/>
    </location>
</feature>
<sequence length="119" mass="11710">MIRKSMIAASLIAGSSLVSATPALAWGKWTHTHYCNCGDKTGSSMCGTTTTSGGTTTTSGGTTTTSGGTTTTSGGTTTTSGGTTTTSSGGTAVPEPGMLGMMGMGLLGLAYARRRKTRA</sequence>
<keyword evidence="2" id="KW-0732">Signal</keyword>
<dbReference type="Pfam" id="PF07589">
    <property type="entry name" value="PEP-CTERM"/>
    <property type="match status" value="1"/>
</dbReference>
<evidence type="ECO:0000313" key="4">
    <source>
        <dbReference type="EMBL" id="GGY97671.1"/>
    </source>
</evidence>
<dbReference type="EMBL" id="BMZA01000002">
    <property type="protein sequence ID" value="GGY97671.1"/>
    <property type="molecule type" value="Genomic_DNA"/>
</dbReference>